<dbReference type="PANTHER" id="PTHR31157:SF1">
    <property type="entry name" value="SCP DOMAIN-CONTAINING PROTEIN"/>
    <property type="match status" value="1"/>
</dbReference>
<evidence type="ECO:0000313" key="5">
    <source>
        <dbReference type="Proteomes" id="UP000176951"/>
    </source>
</evidence>
<sequence>MTKVFKKISEHAIDFLVPSERNGFMPRALGVRSFFYYGFLIFVVAIMLFSPLTKTLPWRVFLANLSQELILTQTNPARQSVGISPLQVDPLLAEAARMKAEDMIARDYFSHIGPSGELPWKWIEALGYKYAAAGENLAIDFSDPNALVNAWMASPTHAANIQNGVFTDVGIGVAEGVFEGRNTAVVVMFLGSKAKTTVAVVQPSPPPAPLPAPELLPAPDPVSQPDPVPSPVPVEPTETSQQTVTSVPINTQAVRSDTPTISENVVALNSGNNETVELQKPLIVRTEEIVRKDVAVEESAEIVSDDKTNANTLGLFLIQAPTIARFGLSLFFASMFGVAVLMFMFDKAWAPRFISRASISLLLISALWIPEIL</sequence>
<reference evidence="4 5" key="1">
    <citation type="journal article" date="2016" name="Nat. Commun.">
        <title>Thousands of microbial genomes shed light on interconnected biogeochemical processes in an aquifer system.</title>
        <authorList>
            <person name="Anantharaman K."/>
            <person name="Brown C.T."/>
            <person name="Hug L.A."/>
            <person name="Sharon I."/>
            <person name="Castelle C.J."/>
            <person name="Probst A.J."/>
            <person name="Thomas B.C."/>
            <person name="Singh A."/>
            <person name="Wilkins M.J."/>
            <person name="Karaoz U."/>
            <person name="Brodie E.L."/>
            <person name="Williams K.H."/>
            <person name="Hubbard S.S."/>
            <person name="Banfield J.F."/>
        </authorList>
    </citation>
    <scope>NUCLEOTIDE SEQUENCE [LARGE SCALE GENOMIC DNA]</scope>
</reference>
<feature type="transmembrane region" description="Helical" evidence="2">
    <location>
        <begin position="326"/>
        <end position="346"/>
    </location>
</feature>
<dbReference type="CDD" id="cd05379">
    <property type="entry name" value="CAP_bacterial"/>
    <property type="match status" value="1"/>
</dbReference>
<dbReference type="InterPro" id="IPR035940">
    <property type="entry name" value="CAP_sf"/>
</dbReference>
<protein>
    <recommendedName>
        <fullName evidence="3">SCP domain-containing protein</fullName>
    </recommendedName>
</protein>
<gene>
    <name evidence="4" type="ORF">A3A97_03175</name>
</gene>
<comment type="caution">
    <text evidence="4">The sequence shown here is derived from an EMBL/GenBank/DDBJ whole genome shotgun (WGS) entry which is preliminary data.</text>
</comment>
<evidence type="ECO:0000313" key="4">
    <source>
        <dbReference type="EMBL" id="OHA50549.1"/>
    </source>
</evidence>
<dbReference type="Proteomes" id="UP000176951">
    <property type="component" value="Unassembled WGS sequence"/>
</dbReference>
<dbReference type="Gene3D" id="3.40.33.10">
    <property type="entry name" value="CAP"/>
    <property type="match status" value="1"/>
</dbReference>
<proteinExistence type="predicted"/>
<dbReference type="InterPro" id="IPR014044">
    <property type="entry name" value="CAP_dom"/>
</dbReference>
<name>A0A1G2PS23_9BACT</name>
<evidence type="ECO:0000256" key="1">
    <source>
        <dbReference type="SAM" id="MobiDB-lite"/>
    </source>
</evidence>
<evidence type="ECO:0000259" key="3">
    <source>
        <dbReference type="Pfam" id="PF00188"/>
    </source>
</evidence>
<feature type="compositionally biased region" description="Pro residues" evidence="1">
    <location>
        <begin position="203"/>
        <end position="234"/>
    </location>
</feature>
<feature type="region of interest" description="Disordered" evidence="1">
    <location>
        <begin position="203"/>
        <end position="245"/>
    </location>
</feature>
<feature type="transmembrane region" description="Helical" evidence="2">
    <location>
        <begin position="34"/>
        <end position="52"/>
    </location>
</feature>
<dbReference type="Pfam" id="PF00188">
    <property type="entry name" value="CAP"/>
    <property type="match status" value="1"/>
</dbReference>
<keyword evidence="2" id="KW-1133">Transmembrane helix</keyword>
<feature type="domain" description="SCP" evidence="3">
    <location>
        <begin position="73"/>
        <end position="176"/>
    </location>
</feature>
<dbReference type="AlphaFoldDB" id="A0A1G2PS23"/>
<dbReference type="SUPFAM" id="SSF55797">
    <property type="entry name" value="PR-1-like"/>
    <property type="match status" value="1"/>
</dbReference>
<feature type="transmembrane region" description="Helical" evidence="2">
    <location>
        <begin position="353"/>
        <end position="370"/>
    </location>
</feature>
<dbReference type="EMBL" id="MHSW01000034">
    <property type="protein sequence ID" value="OHA50549.1"/>
    <property type="molecule type" value="Genomic_DNA"/>
</dbReference>
<dbReference type="PANTHER" id="PTHR31157">
    <property type="entry name" value="SCP DOMAIN-CONTAINING PROTEIN"/>
    <property type="match status" value="1"/>
</dbReference>
<accession>A0A1G2PS23</accession>
<keyword evidence="2" id="KW-0472">Membrane</keyword>
<organism evidence="4 5">
    <name type="scientific">Candidatus Terrybacteria bacterium RIFCSPLOWO2_01_FULL_40_23</name>
    <dbReference type="NCBI Taxonomy" id="1802366"/>
    <lineage>
        <taxon>Bacteria</taxon>
        <taxon>Candidatus Terryibacteriota</taxon>
    </lineage>
</organism>
<evidence type="ECO:0000256" key="2">
    <source>
        <dbReference type="SAM" id="Phobius"/>
    </source>
</evidence>
<keyword evidence="2" id="KW-0812">Transmembrane</keyword>